<feature type="compositionally biased region" description="Basic and acidic residues" evidence="1">
    <location>
        <begin position="1"/>
        <end position="13"/>
    </location>
</feature>
<feature type="compositionally biased region" description="Basic residues" evidence="1">
    <location>
        <begin position="23"/>
        <end position="37"/>
    </location>
</feature>
<evidence type="ECO:0000256" key="2">
    <source>
        <dbReference type="SAM" id="Phobius"/>
    </source>
</evidence>
<keyword evidence="2" id="KW-0812">Transmembrane</keyword>
<evidence type="ECO:0000256" key="1">
    <source>
        <dbReference type="SAM" id="MobiDB-lite"/>
    </source>
</evidence>
<dbReference type="AlphaFoldDB" id="A0AAE0P0R3"/>
<reference evidence="3" key="1">
    <citation type="journal article" date="2023" name="Mol. Phylogenet. Evol.">
        <title>Genome-scale phylogeny and comparative genomics of the fungal order Sordariales.</title>
        <authorList>
            <person name="Hensen N."/>
            <person name="Bonometti L."/>
            <person name="Westerberg I."/>
            <person name="Brannstrom I.O."/>
            <person name="Guillou S."/>
            <person name="Cros-Aarteil S."/>
            <person name="Calhoun S."/>
            <person name="Haridas S."/>
            <person name="Kuo A."/>
            <person name="Mondo S."/>
            <person name="Pangilinan J."/>
            <person name="Riley R."/>
            <person name="LaButti K."/>
            <person name="Andreopoulos B."/>
            <person name="Lipzen A."/>
            <person name="Chen C."/>
            <person name="Yan M."/>
            <person name="Daum C."/>
            <person name="Ng V."/>
            <person name="Clum A."/>
            <person name="Steindorff A."/>
            <person name="Ohm R.A."/>
            <person name="Martin F."/>
            <person name="Silar P."/>
            <person name="Natvig D.O."/>
            <person name="Lalanne C."/>
            <person name="Gautier V."/>
            <person name="Ament-Velasquez S.L."/>
            <person name="Kruys A."/>
            <person name="Hutchinson M.I."/>
            <person name="Powell A.J."/>
            <person name="Barry K."/>
            <person name="Miller A.N."/>
            <person name="Grigoriev I.V."/>
            <person name="Debuchy R."/>
            <person name="Gladieux P."/>
            <person name="Hiltunen Thoren M."/>
            <person name="Johannesson H."/>
        </authorList>
    </citation>
    <scope>NUCLEOTIDE SEQUENCE</scope>
    <source>
        <strain evidence="3">CBS 232.78</strain>
    </source>
</reference>
<keyword evidence="4" id="KW-1185">Reference proteome</keyword>
<feature type="region of interest" description="Disordered" evidence="1">
    <location>
        <begin position="1"/>
        <end position="103"/>
    </location>
</feature>
<organism evidence="3 4">
    <name type="scientific">Podospora didyma</name>
    <dbReference type="NCBI Taxonomy" id="330526"/>
    <lineage>
        <taxon>Eukaryota</taxon>
        <taxon>Fungi</taxon>
        <taxon>Dikarya</taxon>
        <taxon>Ascomycota</taxon>
        <taxon>Pezizomycotina</taxon>
        <taxon>Sordariomycetes</taxon>
        <taxon>Sordariomycetidae</taxon>
        <taxon>Sordariales</taxon>
        <taxon>Podosporaceae</taxon>
        <taxon>Podospora</taxon>
    </lineage>
</organism>
<name>A0AAE0P0R3_9PEZI</name>
<keyword evidence="2" id="KW-1133">Transmembrane helix</keyword>
<feature type="compositionally biased region" description="Low complexity" evidence="1">
    <location>
        <begin position="40"/>
        <end position="63"/>
    </location>
</feature>
<feature type="compositionally biased region" description="Basic and acidic residues" evidence="1">
    <location>
        <begin position="115"/>
        <end position="128"/>
    </location>
</feature>
<keyword evidence="2" id="KW-0472">Membrane</keyword>
<feature type="transmembrane region" description="Helical" evidence="2">
    <location>
        <begin position="139"/>
        <end position="157"/>
    </location>
</feature>
<reference evidence="3" key="2">
    <citation type="submission" date="2023-06" db="EMBL/GenBank/DDBJ databases">
        <authorList>
            <consortium name="Lawrence Berkeley National Laboratory"/>
            <person name="Haridas S."/>
            <person name="Hensen N."/>
            <person name="Bonometti L."/>
            <person name="Westerberg I."/>
            <person name="Brannstrom I.O."/>
            <person name="Guillou S."/>
            <person name="Cros-Aarteil S."/>
            <person name="Calhoun S."/>
            <person name="Kuo A."/>
            <person name="Mondo S."/>
            <person name="Pangilinan J."/>
            <person name="Riley R."/>
            <person name="LaButti K."/>
            <person name="Andreopoulos B."/>
            <person name="Lipzen A."/>
            <person name="Chen C."/>
            <person name="Yanf M."/>
            <person name="Daum C."/>
            <person name="Ng V."/>
            <person name="Clum A."/>
            <person name="Steindorff A."/>
            <person name="Ohm R."/>
            <person name="Martin F."/>
            <person name="Silar P."/>
            <person name="Natvig D."/>
            <person name="Lalanne C."/>
            <person name="Gautier V."/>
            <person name="Ament-velasquez S.L."/>
            <person name="Kruys A."/>
            <person name="Hutchinson M.I."/>
            <person name="Powell A.J."/>
            <person name="Barry K."/>
            <person name="Miller A.N."/>
            <person name="Grigoriev I.V."/>
            <person name="Debuchy R."/>
            <person name="Gladieux P."/>
            <person name="Thoren M.H."/>
            <person name="Johannesson H."/>
        </authorList>
    </citation>
    <scope>NUCLEOTIDE SEQUENCE</scope>
    <source>
        <strain evidence="3">CBS 232.78</strain>
    </source>
</reference>
<sequence length="158" mass="18079">MARDNAADDDRGGRTTRGVGDRRHIRHHSHRHHHQHRPSSVDSAYTASSSSITSSSSPSTTARSSRRKTRTTAVVVRGPDSDHPYALQPLPRRGHPPSAYDDDIDEYTVDWDGNHDQREWERQQQRQEYKRRRRHDKEGLSGLLIALGIMFAALMCFD</sequence>
<comment type="caution">
    <text evidence="3">The sequence shown here is derived from an EMBL/GenBank/DDBJ whole genome shotgun (WGS) entry which is preliminary data.</text>
</comment>
<evidence type="ECO:0000313" key="3">
    <source>
        <dbReference type="EMBL" id="KAK3390930.1"/>
    </source>
</evidence>
<feature type="region of interest" description="Disordered" evidence="1">
    <location>
        <begin position="115"/>
        <end position="135"/>
    </location>
</feature>
<protein>
    <submittedName>
        <fullName evidence="3">Uncharacterized protein</fullName>
    </submittedName>
</protein>
<dbReference type="EMBL" id="JAULSW010000002">
    <property type="protein sequence ID" value="KAK3390930.1"/>
    <property type="molecule type" value="Genomic_DNA"/>
</dbReference>
<accession>A0AAE0P0R3</accession>
<gene>
    <name evidence="3" type="ORF">B0H63DRAFT_126520</name>
</gene>
<evidence type="ECO:0000313" key="4">
    <source>
        <dbReference type="Proteomes" id="UP001285441"/>
    </source>
</evidence>
<proteinExistence type="predicted"/>
<dbReference type="Proteomes" id="UP001285441">
    <property type="component" value="Unassembled WGS sequence"/>
</dbReference>